<proteinExistence type="predicted"/>
<gene>
    <name evidence="1" type="ORF">FB567DRAFT_587881</name>
</gene>
<dbReference type="InterPro" id="IPR038883">
    <property type="entry name" value="AN11006-like"/>
</dbReference>
<name>A0A8K0RG59_9PLEO</name>
<reference evidence="1" key="1">
    <citation type="journal article" date="2021" name="Nat. Commun.">
        <title>Genetic determinants of endophytism in the Arabidopsis root mycobiome.</title>
        <authorList>
            <person name="Mesny F."/>
            <person name="Miyauchi S."/>
            <person name="Thiergart T."/>
            <person name="Pickel B."/>
            <person name="Atanasova L."/>
            <person name="Karlsson M."/>
            <person name="Huettel B."/>
            <person name="Barry K.W."/>
            <person name="Haridas S."/>
            <person name="Chen C."/>
            <person name="Bauer D."/>
            <person name="Andreopoulos W."/>
            <person name="Pangilinan J."/>
            <person name="LaButti K."/>
            <person name="Riley R."/>
            <person name="Lipzen A."/>
            <person name="Clum A."/>
            <person name="Drula E."/>
            <person name="Henrissat B."/>
            <person name="Kohler A."/>
            <person name="Grigoriev I.V."/>
            <person name="Martin F.M."/>
            <person name="Hacquard S."/>
        </authorList>
    </citation>
    <scope>NUCLEOTIDE SEQUENCE</scope>
    <source>
        <strain evidence="1">MPI-SDFR-AT-0120</strain>
    </source>
</reference>
<dbReference type="PANTHER" id="PTHR42085:SF1">
    <property type="entry name" value="F-BOX DOMAIN-CONTAINING PROTEIN"/>
    <property type="match status" value="1"/>
</dbReference>
<protein>
    <submittedName>
        <fullName evidence="1">Uncharacterized protein</fullName>
    </submittedName>
</protein>
<dbReference type="EMBL" id="JAGMVJ010000002">
    <property type="protein sequence ID" value="KAH7093449.1"/>
    <property type="molecule type" value="Genomic_DNA"/>
</dbReference>
<evidence type="ECO:0000313" key="1">
    <source>
        <dbReference type="EMBL" id="KAH7093449.1"/>
    </source>
</evidence>
<dbReference type="OrthoDB" id="3767243at2759"/>
<sequence length="263" mass="30166">MAVTNRKAFRFLDLPAELRNQIYKVLANAHGGAVVHLRPNQKHPKWALNDSPPMRYRMSLAQVCQQLRAEFKPIYLRDAHVAVCFDHLPAFIDSFYRPEVAHEHGPRHLAVCIFHFDSCANLFDILPLLKIRLSLADFSCQFFGDFKCVTFDAICTNNRLEKRACVILDAMVAYAQPEWMEQLSKGVFTKIDASNVVKRGYSDFGLEFRDASMTKDRKVKQSLGKMLTGMYVNFCLLTFLEVNDGDGPYIRHEHVGELNCKEE</sequence>
<evidence type="ECO:0000313" key="2">
    <source>
        <dbReference type="Proteomes" id="UP000813461"/>
    </source>
</evidence>
<accession>A0A8K0RG59</accession>
<comment type="caution">
    <text evidence="1">The sequence shown here is derived from an EMBL/GenBank/DDBJ whole genome shotgun (WGS) entry which is preliminary data.</text>
</comment>
<organism evidence="1 2">
    <name type="scientific">Paraphoma chrysanthemicola</name>
    <dbReference type="NCBI Taxonomy" id="798071"/>
    <lineage>
        <taxon>Eukaryota</taxon>
        <taxon>Fungi</taxon>
        <taxon>Dikarya</taxon>
        <taxon>Ascomycota</taxon>
        <taxon>Pezizomycotina</taxon>
        <taxon>Dothideomycetes</taxon>
        <taxon>Pleosporomycetidae</taxon>
        <taxon>Pleosporales</taxon>
        <taxon>Pleosporineae</taxon>
        <taxon>Phaeosphaeriaceae</taxon>
        <taxon>Paraphoma</taxon>
    </lineage>
</organism>
<dbReference type="PANTHER" id="PTHR42085">
    <property type="entry name" value="F-BOX DOMAIN-CONTAINING PROTEIN"/>
    <property type="match status" value="1"/>
</dbReference>
<dbReference type="Proteomes" id="UP000813461">
    <property type="component" value="Unassembled WGS sequence"/>
</dbReference>
<dbReference type="AlphaFoldDB" id="A0A8K0RG59"/>
<keyword evidence="2" id="KW-1185">Reference proteome</keyword>